<evidence type="ECO:0000313" key="11">
    <source>
        <dbReference type="Proteomes" id="UP000243052"/>
    </source>
</evidence>
<evidence type="ECO:0000256" key="6">
    <source>
        <dbReference type="ARBA" id="ARBA00022824"/>
    </source>
</evidence>
<dbReference type="GO" id="GO:0015031">
    <property type="term" value="P:protein transport"/>
    <property type="evidence" value="ECO:0007669"/>
    <property type="project" value="UniProtKB-KW"/>
</dbReference>
<protein>
    <recommendedName>
        <fullName evidence="3">Nucleotide exchange factor SIL1</fullName>
    </recommendedName>
</protein>
<dbReference type="GeneID" id="28722011"/>
<comment type="subunit">
    <text evidence="2">Interacts with KAR2.</text>
</comment>
<dbReference type="Gene3D" id="1.25.10.10">
    <property type="entry name" value="Leucine-rich Repeat Variant"/>
    <property type="match status" value="1"/>
</dbReference>
<name>A0A109UWJ6_9SACH</name>
<dbReference type="GO" id="GO:0005783">
    <property type="term" value="C:endoplasmic reticulum"/>
    <property type="evidence" value="ECO:0007669"/>
    <property type="project" value="InterPro"/>
</dbReference>
<dbReference type="Proteomes" id="UP000243052">
    <property type="component" value="Chromosome ii"/>
</dbReference>
<dbReference type="RefSeq" id="XP_017985830.1">
    <property type="nucleotide sequence ID" value="XM_018130074.1"/>
</dbReference>
<feature type="signal peptide" evidence="9">
    <location>
        <begin position="1"/>
        <end position="19"/>
    </location>
</feature>
<keyword evidence="7" id="KW-0653">Protein transport</keyword>
<dbReference type="Pfam" id="PF16782">
    <property type="entry name" value="SIL1"/>
    <property type="match status" value="1"/>
</dbReference>
<evidence type="ECO:0000256" key="7">
    <source>
        <dbReference type="ARBA" id="ARBA00022927"/>
    </source>
</evidence>
<feature type="chain" id="PRO_5007141017" description="Nucleotide exchange factor SIL1" evidence="9">
    <location>
        <begin position="20"/>
        <end position="393"/>
    </location>
</feature>
<evidence type="ECO:0000256" key="1">
    <source>
        <dbReference type="ARBA" id="ARBA00010588"/>
    </source>
</evidence>
<evidence type="ECO:0000256" key="9">
    <source>
        <dbReference type="SAM" id="SignalP"/>
    </source>
</evidence>
<evidence type="ECO:0000256" key="4">
    <source>
        <dbReference type="ARBA" id="ARBA00022448"/>
    </source>
</evidence>
<gene>
    <name evidence="10" type="ORF">AW171_hschr2356</name>
</gene>
<keyword evidence="11" id="KW-1185">Reference proteome</keyword>
<dbReference type="InterPro" id="IPR011989">
    <property type="entry name" value="ARM-like"/>
</dbReference>
<dbReference type="InterPro" id="IPR031884">
    <property type="entry name" value="Sil1_fungi"/>
</dbReference>
<comment type="similarity">
    <text evidence="1">Belongs to the SIL1 family.</text>
</comment>
<sequence>MYWFPLLVVTLTAANQVLLKPQDEDSFPTSRTIQDDIICEGDSCYPIDFQPKEEWQEVKELQRIPGGLEVRINLKTGEKEARLLNSEMSSESYDNQAAGLQMVDDSSEYEFSTQFQHIRESLLPTAPNYKEIEDQLEDLVEFASDYRFGLKCVNHEFFLLRSIVLNRALPTEVKETAVRFLTAALRNNIPAIEVVNTRDPSFAHSLLNEAAHYSEENGSKENVLIRRYLSIVEVLTNNESSLIVSEDALMKIYNVDDEAVRIKVLLLVSRFHLLEESNPVAYKAYLESPNAEEWMKRIATFIPMPALDEFQVRELFKGLYHYKKGIGRPVKLGSNFINWLADQCDERKEQVANNIEERDPDKREFDKLLIISRHLVFGNPMAHRMKNFDHDEL</sequence>
<reference evidence="10 11" key="1">
    <citation type="submission" date="2016-01" db="EMBL/GenBank/DDBJ databases">
        <title>Genome sequence of the yeast Holleya sinecauda.</title>
        <authorList>
            <person name="Dietrich F.S."/>
        </authorList>
    </citation>
    <scope>NUCLEOTIDE SEQUENCE [LARGE SCALE GENOMIC DNA]</scope>
    <source>
        <strain evidence="10 11">ATCC 58844</strain>
    </source>
</reference>
<evidence type="ECO:0000256" key="5">
    <source>
        <dbReference type="ARBA" id="ARBA00022729"/>
    </source>
</evidence>
<dbReference type="EMBL" id="CP014242">
    <property type="protein sequence ID" value="AMD18834.1"/>
    <property type="molecule type" value="Genomic_DNA"/>
</dbReference>
<accession>A0A109UWJ6</accession>
<organism evidence="10 11">
    <name type="scientific">Eremothecium sinecaudum</name>
    <dbReference type="NCBI Taxonomy" id="45286"/>
    <lineage>
        <taxon>Eukaryota</taxon>
        <taxon>Fungi</taxon>
        <taxon>Dikarya</taxon>
        <taxon>Ascomycota</taxon>
        <taxon>Saccharomycotina</taxon>
        <taxon>Saccharomycetes</taxon>
        <taxon>Saccharomycetales</taxon>
        <taxon>Saccharomycetaceae</taxon>
        <taxon>Eremothecium</taxon>
    </lineage>
</organism>
<keyword evidence="5 9" id="KW-0732">Signal</keyword>
<keyword evidence="6" id="KW-0256">Endoplasmic reticulum</keyword>
<dbReference type="GO" id="GO:0000774">
    <property type="term" value="F:adenyl-nucleotide exchange factor activity"/>
    <property type="evidence" value="ECO:0007669"/>
    <property type="project" value="InterPro"/>
</dbReference>
<evidence type="ECO:0000313" key="10">
    <source>
        <dbReference type="EMBL" id="AMD18834.1"/>
    </source>
</evidence>
<proteinExistence type="inferred from homology"/>
<evidence type="ECO:0000256" key="3">
    <source>
        <dbReference type="ARBA" id="ARBA00015352"/>
    </source>
</evidence>
<evidence type="ECO:0000256" key="2">
    <source>
        <dbReference type="ARBA" id="ARBA00011799"/>
    </source>
</evidence>
<evidence type="ECO:0000256" key="8">
    <source>
        <dbReference type="ARBA" id="ARBA00023010"/>
    </source>
</evidence>
<keyword evidence="8" id="KW-0811">Translocation</keyword>
<dbReference type="AlphaFoldDB" id="A0A109UWJ6"/>
<keyword evidence="4" id="KW-0813">Transport</keyword>
<dbReference type="OrthoDB" id="448649at2759"/>
<dbReference type="STRING" id="45286.A0A109UWJ6"/>